<gene>
    <name evidence="1" type="ORF">ACD661_16170</name>
</gene>
<evidence type="ECO:0000313" key="2">
    <source>
        <dbReference type="Proteomes" id="UP001615550"/>
    </source>
</evidence>
<sequence length="181" mass="21302">MSYKRKISFFKVLKYIFHTNFFNHARLSRIEKVDEENKAFVIYTRGIYKPLYIKYIDIINDFEFVASFSSKHASILGYYYGLYYLSNKNNDISTKDWFNLGINEKTFFLIHGIDRKGNLLYVQHDNQTIKSSSPLEIMRDNNFIDKFSPLQSCYIGILAGINEAKEKSNENKLSSKQLKLV</sequence>
<accession>A0ABW8DBJ9</accession>
<dbReference type="RefSeq" id="WP_400188882.1">
    <property type="nucleotide sequence ID" value="NZ_JBGORX010000013.1"/>
</dbReference>
<comment type="caution">
    <text evidence="1">The sequence shown here is derived from an EMBL/GenBank/DDBJ whole genome shotgun (WGS) entry which is preliminary data.</text>
</comment>
<organism evidence="1 2">
    <name type="scientific">Legionella lytica</name>
    <dbReference type="NCBI Taxonomy" id="96232"/>
    <lineage>
        <taxon>Bacteria</taxon>
        <taxon>Pseudomonadati</taxon>
        <taxon>Pseudomonadota</taxon>
        <taxon>Gammaproteobacteria</taxon>
        <taxon>Legionellales</taxon>
        <taxon>Legionellaceae</taxon>
        <taxon>Legionella</taxon>
    </lineage>
</organism>
<keyword evidence="2" id="KW-1185">Reference proteome</keyword>
<proteinExistence type="predicted"/>
<protein>
    <submittedName>
        <fullName evidence="1">Uncharacterized protein</fullName>
    </submittedName>
</protein>
<evidence type="ECO:0000313" key="1">
    <source>
        <dbReference type="EMBL" id="MFJ1270095.1"/>
    </source>
</evidence>
<reference evidence="1 2" key="1">
    <citation type="submission" date="2024-08" db="EMBL/GenBank/DDBJ databases">
        <title>Draft Genome Sequence of Legionella lytica strain DSB2004, Isolated From a Fire Sprinkler System.</title>
        <authorList>
            <person name="Everhart A.D."/>
            <person name="Kidane D.T."/>
            <person name="Farone A.L."/>
            <person name="Farone M.B."/>
        </authorList>
    </citation>
    <scope>NUCLEOTIDE SEQUENCE [LARGE SCALE GENOMIC DNA]</scope>
    <source>
        <strain evidence="1 2">DSB2004</strain>
    </source>
</reference>
<name>A0ABW8DBJ9_9GAMM</name>
<dbReference type="Proteomes" id="UP001615550">
    <property type="component" value="Unassembled WGS sequence"/>
</dbReference>
<dbReference type="EMBL" id="JBGORX010000013">
    <property type="protein sequence ID" value="MFJ1270095.1"/>
    <property type="molecule type" value="Genomic_DNA"/>
</dbReference>